<dbReference type="PROSITE" id="PS50914">
    <property type="entry name" value="BON"/>
    <property type="match status" value="3"/>
</dbReference>
<evidence type="ECO:0000313" key="4">
    <source>
        <dbReference type="Proteomes" id="UP000469011"/>
    </source>
</evidence>
<organism evidence="3 4">
    <name type="scientific">Jiella pacifica</name>
    <dbReference type="NCBI Taxonomy" id="2696469"/>
    <lineage>
        <taxon>Bacteria</taxon>
        <taxon>Pseudomonadati</taxon>
        <taxon>Pseudomonadota</taxon>
        <taxon>Alphaproteobacteria</taxon>
        <taxon>Hyphomicrobiales</taxon>
        <taxon>Aurantimonadaceae</taxon>
        <taxon>Jiella</taxon>
    </lineage>
</organism>
<keyword evidence="1" id="KW-0732">Signal</keyword>
<dbReference type="EMBL" id="JAAAMG010000010">
    <property type="protein sequence ID" value="NDW05479.1"/>
    <property type="molecule type" value="Genomic_DNA"/>
</dbReference>
<dbReference type="Proteomes" id="UP000469011">
    <property type="component" value="Unassembled WGS sequence"/>
</dbReference>
<dbReference type="Gene3D" id="3.30.1340.30">
    <property type="match status" value="3"/>
</dbReference>
<proteinExistence type="predicted"/>
<dbReference type="InterPro" id="IPR007055">
    <property type="entry name" value="BON_dom"/>
</dbReference>
<protein>
    <submittedName>
        <fullName evidence="3">BON domain-containing protein</fullName>
    </submittedName>
</protein>
<dbReference type="PANTHER" id="PTHR34606:SF4">
    <property type="entry name" value="OUTER MEMBRANE LIPOPROTEIN DOLP"/>
    <property type="match status" value="1"/>
</dbReference>
<feature type="domain" description="BON" evidence="2">
    <location>
        <begin position="77"/>
        <end position="145"/>
    </location>
</feature>
<dbReference type="RefSeq" id="WP_163463732.1">
    <property type="nucleotide sequence ID" value="NZ_JAAAMG010000010.1"/>
</dbReference>
<dbReference type="AlphaFoldDB" id="A0A6N9T6U8"/>
<name>A0A6N9T6U8_9HYPH</name>
<evidence type="ECO:0000256" key="1">
    <source>
        <dbReference type="ARBA" id="ARBA00022729"/>
    </source>
</evidence>
<evidence type="ECO:0000313" key="3">
    <source>
        <dbReference type="EMBL" id="NDW05479.1"/>
    </source>
</evidence>
<dbReference type="InterPro" id="IPR051686">
    <property type="entry name" value="Lipoprotein_DolP"/>
</dbReference>
<comment type="caution">
    <text evidence="3">The sequence shown here is derived from an EMBL/GenBank/DDBJ whole genome shotgun (WGS) entry which is preliminary data.</text>
</comment>
<reference evidence="3 4" key="1">
    <citation type="submission" date="2020-01" db="EMBL/GenBank/DDBJ databases">
        <title>Jiella pacifica sp. nov.</title>
        <authorList>
            <person name="Xue Z."/>
            <person name="Zhu S."/>
            <person name="Chen J."/>
            <person name="Yang J."/>
        </authorList>
    </citation>
    <scope>NUCLEOTIDE SEQUENCE [LARGE SCALE GENOMIC DNA]</scope>
    <source>
        <strain evidence="3 4">40Bstr34</strain>
    </source>
</reference>
<accession>A0A6N9T6U8</accession>
<feature type="domain" description="BON" evidence="2">
    <location>
        <begin position="148"/>
        <end position="215"/>
    </location>
</feature>
<dbReference type="PANTHER" id="PTHR34606">
    <property type="entry name" value="BON DOMAIN-CONTAINING PROTEIN"/>
    <property type="match status" value="1"/>
</dbReference>
<gene>
    <name evidence="3" type="ORF">GTK09_13705</name>
</gene>
<keyword evidence="4" id="KW-1185">Reference proteome</keyword>
<evidence type="ECO:0000259" key="2">
    <source>
        <dbReference type="PROSITE" id="PS50914"/>
    </source>
</evidence>
<dbReference type="SMART" id="SM00749">
    <property type="entry name" value="BON"/>
    <property type="match status" value="3"/>
</dbReference>
<dbReference type="InterPro" id="IPR014004">
    <property type="entry name" value="Transpt-assoc_nodulatn_dom_bac"/>
</dbReference>
<feature type="domain" description="BON" evidence="2">
    <location>
        <begin position="2"/>
        <end position="70"/>
    </location>
</feature>
<sequence length="215" mass="23623">MNGITLRQDILDELEFEPSIEAAHIGVAVENGVATLTGHVPTYAQKRKVEEVVRRVKGVRGIAEEIEVRPLGSHRTADDEIARRSLNVIGWNTMIPDDKVQVKVENGWVTISGTVEWQYQRNAAAEAVRDLDGVLGITNMIEVAPHATSADVKKRIDEALKRNAEVEARAITVSVVDGTVKLEGHVHDWAERTAVERAAWSAPGVKAVNDHLHIP</sequence>
<dbReference type="Pfam" id="PF04972">
    <property type="entry name" value="BON"/>
    <property type="match status" value="3"/>
</dbReference>